<sequence length="380" mass="41711">MRVPEDMAVASATISGDSRIDLLLGGHDHDTLRRFAGDTDSTAGNAEQGLKVTEVEQAGMLPDTEGDIRLIKSGTDWRGLSLARLVVQRDEKGAVVGSRVKLRQYTDIQAAIAEPQPSTHVVETLQGIHNRVGKLVQKPLLHSAVPLDGRNHTNRCQETNMGNMLADAIRAFYDTDIGFFNSGAIRSDRILEATMADGEPLLVRDIINICPFSNGILVKELPGSIIRLALENSVSDMHTDGRFLQVSRLRVVASWHRPEWSRVVDVLFERPDGSLEPLEPDRTYTVTMPSFIAQGYDGFSWFAGLQTIIEEEAAMTDIGLLLAIFGHGELPDEDVHAAGIERARAATVVGLSPVDSLPIVRPVVEDRIRFVERGCVEFSE</sequence>
<evidence type="ECO:0000313" key="4">
    <source>
        <dbReference type="EMBL" id="RDW60400.1"/>
    </source>
</evidence>
<protein>
    <recommendedName>
        <fullName evidence="3">5'-Nucleotidase C-terminal domain-containing protein</fullName>
    </recommendedName>
</protein>
<dbReference type="EMBL" id="PVWQ01000018">
    <property type="protein sequence ID" value="RDW60400.1"/>
    <property type="molecule type" value="Genomic_DNA"/>
</dbReference>
<dbReference type="PANTHER" id="PTHR11575">
    <property type="entry name" value="5'-NUCLEOTIDASE-RELATED"/>
    <property type="match status" value="1"/>
</dbReference>
<dbReference type="PRINTS" id="PR01607">
    <property type="entry name" value="APYRASEFAMLY"/>
</dbReference>
<evidence type="ECO:0000259" key="3">
    <source>
        <dbReference type="Pfam" id="PF02872"/>
    </source>
</evidence>
<reference evidence="4 5" key="1">
    <citation type="journal article" date="2018" name="IMA Fungus">
        <title>IMA Genome-F 9: Draft genome sequence of Annulohypoxylon stygium, Aspergillus mulundensis, Berkeleyomyces basicola (syn. Thielaviopsis basicola), Ceratocystis smalleyi, two Cercospora beticola strains, Coleophoma cylindrospora, Fusarium fracticaudum, Phialophora cf. hyalina, and Morchella septimelata.</title>
        <authorList>
            <person name="Wingfield B.D."/>
            <person name="Bills G.F."/>
            <person name="Dong Y."/>
            <person name="Huang W."/>
            <person name="Nel W.J."/>
            <person name="Swalarsk-Parry B.S."/>
            <person name="Vaghefi N."/>
            <person name="Wilken P.M."/>
            <person name="An Z."/>
            <person name="de Beer Z.W."/>
            <person name="De Vos L."/>
            <person name="Chen L."/>
            <person name="Duong T.A."/>
            <person name="Gao Y."/>
            <person name="Hammerbacher A."/>
            <person name="Kikkert J.R."/>
            <person name="Li Y."/>
            <person name="Li H."/>
            <person name="Li K."/>
            <person name="Li Q."/>
            <person name="Liu X."/>
            <person name="Ma X."/>
            <person name="Naidoo K."/>
            <person name="Pethybridge S.J."/>
            <person name="Sun J."/>
            <person name="Steenkamp E.T."/>
            <person name="van der Nest M.A."/>
            <person name="van Wyk S."/>
            <person name="Wingfield M.J."/>
            <person name="Xiong C."/>
            <person name="Yue Q."/>
            <person name="Zhang X."/>
        </authorList>
    </citation>
    <scope>NUCLEOTIDE SEQUENCE [LARGE SCALE GENOMIC DNA]</scope>
    <source>
        <strain evidence="4 5">DSM 5745</strain>
    </source>
</reference>
<keyword evidence="2" id="KW-0378">Hydrolase</keyword>
<comment type="similarity">
    <text evidence="1 2">Belongs to the 5'-nucleotidase family.</text>
</comment>
<dbReference type="RefSeq" id="XP_026598512.1">
    <property type="nucleotide sequence ID" value="XM_026752874.1"/>
</dbReference>
<dbReference type="GO" id="GO:0000166">
    <property type="term" value="F:nucleotide binding"/>
    <property type="evidence" value="ECO:0007669"/>
    <property type="project" value="UniProtKB-KW"/>
</dbReference>
<dbReference type="Pfam" id="PF02872">
    <property type="entry name" value="5_nucleotid_C"/>
    <property type="match status" value="1"/>
</dbReference>
<evidence type="ECO:0000256" key="1">
    <source>
        <dbReference type="ARBA" id="ARBA00006654"/>
    </source>
</evidence>
<dbReference type="Gene3D" id="3.90.780.10">
    <property type="entry name" value="5'-Nucleotidase, C-terminal domain"/>
    <property type="match status" value="1"/>
</dbReference>
<proteinExistence type="inferred from homology"/>
<evidence type="ECO:0000313" key="5">
    <source>
        <dbReference type="Proteomes" id="UP000256690"/>
    </source>
</evidence>
<dbReference type="GO" id="GO:0016787">
    <property type="term" value="F:hydrolase activity"/>
    <property type="evidence" value="ECO:0007669"/>
    <property type="project" value="UniProtKB-KW"/>
</dbReference>
<dbReference type="GO" id="GO:0009166">
    <property type="term" value="P:nucleotide catabolic process"/>
    <property type="evidence" value="ECO:0007669"/>
    <property type="project" value="InterPro"/>
</dbReference>
<dbReference type="PANTHER" id="PTHR11575:SF41">
    <property type="entry name" value="PUTATIVE (AFU_ORTHOLOGUE AFUA_1G01160)-RELATED"/>
    <property type="match status" value="1"/>
</dbReference>
<dbReference type="SUPFAM" id="SSF55816">
    <property type="entry name" value="5'-nucleotidase (syn. UDP-sugar hydrolase), C-terminal domain"/>
    <property type="match status" value="1"/>
</dbReference>
<dbReference type="GeneID" id="38121228"/>
<dbReference type="STRING" id="1810919.A0A3D8QFH0"/>
<keyword evidence="5" id="KW-1185">Reference proteome</keyword>
<feature type="domain" description="5'-Nucleotidase C-terminal" evidence="3">
    <location>
        <begin position="148"/>
        <end position="303"/>
    </location>
</feature>
<comment type="caution">
    <text evidence="4">The sequence shown here is derived from an EMBL/GenBank/DDBJ whole genome shotgun (WGS) entry which is preliminary data.</text>
</comment>
<dbReference type="InterPro" id="IPR008334">
    <property type="entry name" value="5'-Nucleotdase_C"/>
</dbReference>
<evidence type="ECO:0000256" key="2">
    <source>
        <dbReference type="RuleBase" id="RU362119"/>
    </source>
</evidence>
<dbReference type="InterPro" id="IPR006179">
    <property type="entry name" value="5_nucleotidase/apyrase"/>
</dbReference>
<dbReference type="InterPro" id="IPR036907">
    <property type="entry name" value="5'-Nucleotdase_C_sf"/>
</dbReference>
<gene>
    <name evidence="4" type="ORF">DSM5745_10858</name>
</gene>
<organism evidence="4 5">
    <name type="scientific">Aspergillus mulundensis</name>
    <dbReference type="NCBI Taxonomy" id="1810919"/>
    <lineage>
        <taxon>Eukaryota</taxon>
        <taxon>Fungi</taxon>
        <taxon>Dikarya</taxon>
        <taxon>Ascomycota</taxon>
        <taxon>Pezizomycotina</taxon>
        <taxon>Eurotiomycetes</taxon>
        <taxon>Eurotiomycetidae</taxon>
        <taxon>Eurotiales</taxon>
        <taxon>Aspergillaceae</taxon>
        <taxon>Aspergillus</taxon>
        <taxon>Aspergillus subgen. Nidulantes</taxon>
    </lineage>
</organism>
<accession>A0A3D8QFH0</accession>
<dbReference type="Proteomes" id="UP000256690">
    <property type="component" value="Unassembled WGS sequence"/>
</dbReference>
<dbReference type="OrthoDB" id="10252235at2759"/>
<name>A0A3D8QFH0_9EURO</name>
<dbReference type="AlphaFoldDB" id="A0A3D8QFH0"/>
<keyword evidence="2" id="KW-0547">Nucleotide-binding</keyword>